<dbReference type="EMBL" id="CASHSV030000109">
    <property type="protein sequence ID" value="CAJ2647474.1"/>
    <property type="molecule type" value="Genomic_DNA"/>
</dbReference>
<evidence type="ECO:0000313" key="1">
    <source>
        <dbReference type="EMBL" id="CAJ2647474.1"/>
    </source>
</evidence>
<dbReference type="Proteomes" id="UP001177021">
    <property type="component" value="Unassembled WGS sequence"/>
</dbReference>
<sequence length="119" mass="13705">MRLRSTQKLCGDFIVQRSAFKESQRLGEEVHYQPKRLPVHPVQLCGVKLLRERSKTSNKPDEIIGRQQPLEPVGNQQPKGAVEKQHLVSTIHATLLTSTPFLRVYHPSKYFRNCEEIDS</sequence>
<reference evidence="1" key="1">
    <citation type="submission" date="2023-10" db="EMBL/GenBank/DDBJ databases">
        <authorList>
            <person name="Rodriguez Cubillos JULIANA M."/>
            <person name="De Vega J."/>
        </authorList>
    </citation>
    <scope>NUCLEOTIDE SEQUENCE</scope>
</reference>
<accession>A0ACB0JUE4</accession>
<protein>
    <submittedName>
        <fullName evidence="1">Uncharacterized protein</fullName>
    </submittedName>
</protein>
<organism evidence="1 2">
    <name type="scientific">Trifolium pratense</name>
    <name type="common">Red clover</name>
    <dbReference type="NCBI Taxonomy" id="57577"/>
    <lineage>
        <taxon>Eukaryota</taxon>
        <taxon>Viridiplantae</taxon>
        <taxon>Streptophyta</taxon>
        <taxon>Embryophyta</taxon>
        <taxon>Tracheophyta</taxon>
        <taxon>Spermatophyta</taxon>
        <taxon>Magnoliopsida</taxon>
        <taxon>eudicotyledons</taxon>
        <taxon>Gunneridae</taxon>
        <taxon>Pentapetalae</taxon>
        <taxon>rosids</taxon>
        <taxon>fabids</taxon>
        <taxon>Fabales</taxon>
        <taxon>Fabaceae</taxon>
        <taxon>Papilionoideae</taxon>
        <taxon>50 kb inversion clade</taxon>
        <taxon>NPAAA clade</taxon>
        <taxon>Hologalegina</taxon>
        <taxon>IRL clade</taxon>
        <taxon>Trifolieae</taxon>
        <taxon>Trifolium</taxon>
    </lineage>
</organism>
<name>A0ACB0JUE4_TRIPR</name>
<gene>
    <name evidence="1" type="ORF">MILVUS5_LOCUS15991</name>
</gene>
<keyword evidence="2" id="KW-1185">Reference proteome</keyword>
<evidence type="ECO:0000313" key="2">
    <source>
        <dbReference type="Proteomes" id="UP001177021"/>
    </source>
</evidence>
<comment type="caution">
    <text evidence="1">The sequence shown here is derived from an EMBL/GenBank/DDBJ whole genome shotgun (WGS) entry which is preliminary data.</text>
</comment>
<proteinExistence type="predicted"/>